<reference evidence="1" key="2">
    <citation type="submission" date="2021-04" db="EMBL/GenBank/DDBJ databases">
        <authorList>
            <person name="Gilroy R."/>
        </authorList>
    </citation>
    <scope>NUCLEOTIDE SEQUENCE</scope>
    <source>
        <strain evidence="1">5134</strain>
    </source>
</reference>
<accession>A0A9D1Z0M8</accession>
<comment type="caution">
    <text evidence="1">The sequence shown here is derived from an EMBL/GenBank/DDBJ whole genome shotgun (WGS) entry which is preliminary data.</text>
</comment>
<dbReference type="Proteomes" id="UP000886844">
    <property type="component" value="Unassembled WGS sequence"/>
</dbReference>
<dbReference type="InterPro" id="IPR007554">
    <property type="entry name" value="Glycerophosphate_synth"/>
</dbReference>
<dbReference type="Gene3D" id="3.40.50.12580">
    <property type="match status" value="1"/>
</dbReference>
<organism evidence="1 2">
    <name type="scientific">Candidatus Alistipes intestinigallinarum</name>
    <dbReference type="NCBI Taxonomy" id="2838440"/>
    <lineage>
        <taxon>Bacteria</taxon>
        <taxon>Pseudomonadati</taxon>
        <taxon>Bacteroidota</taxon>
        <taxon>Bacteroidia</taxon>
        <taxon>Bacteroidales</taxon>
        <taxon>Rikenellaceae</taxon>
        <taxon>Alistipes</taxon>
    </lineage>
</organism>
<evidence type="ECO:0000313" key="1">
    <source>
        <dbReference type="EMBL" id="HIY68667.1"/>
    </source>
</evidence>
<dbReference type="SUPFAM" id="SSF53756">
    <property type="entry name" value="UDP-Glycosyltransferase/glycogen phosphorylase"/>
    <property type="match status" value="1"/>
</dbReference>
<dbReference type="InterPro" id="IPR043148">
    <property type="entry name" value="TagF_C"/>
</dbReference>
<gene>
    <name evidence="1" type="ORF">H9828_04550</name>
</gene>
<dbReference type="EMBL" id="DXDA01000037">
    <property type="protein sequence ID" value="HIY68667.1"/>
    <property type="molecule type" value="Genomic_DNA"/>
</dbReference>
<evidence type="ECO:0000313" key="2">
    <source>
        <dbReference type="Proteomes" id="UP000886844"/>
    </source>
</evidence>
<dbReference type="Pfam" id="PF04464">
    <property type="entry name" value="Glyphos_transf"/>
    <property type="match status" value="1"/>
</dbReference>
<reference evidence="1" key="1">
    <citation type="journal article" date="2021" name="PeerJ">
        <title>Extensive microbial diversity within the chicken gut microbiome revealed by metagenomics and culture.</title>
        <authorList>
            <person name="Gilroy R."/>
            <person name="Ravi A."/>
            <person name="Getino M."/>
            <person name="Pursley I."/>
            <person name="Horton D.L."/>
            <person name="Alikhan N.F."/>
            <person name="Baker D."/>
            <person name="Gharbi K."/>
            <person name="Hall N."/>
            <person name="Watson M."/>
            <person name="Adriaenssens E.M."/>
            <person name="Foster-Nyarko E."/>
            <person name="Jarju S."/>
            <person name="Secka A."/>
            <person name="Antonio M."/>
            <person name="Oren A."/>
            <person name="Chaudhuri R.R."/>
            <person name="La Ragione R."/>
            <person name="Hildebrand F."/>
            <person name="Pallen M.J."/>
        </authorList>
    </citation>
    <scope>NUCLEOTIDE SEQUENCE</scope>
    <source>
        <strain evidence="1">5134</strain>
    </source>
</reference>
<protein>
    <submittedName>
        <fullName evidence="1">CDP-glycerol glycerophosphotransferase family protein</fullName>
    </submittedName>
</protein>
<sequence>MEAKNYLLFATLPYAYSILRPLQAEIRRRGGTAAWFLEPTCPDSLQADELRLKTVREVIDFNPVAVFAPGNYIPDFFPGVKVALFHGYAIQKRIEAVDDHFTVRGWFDIYCTQGPSSTPFFKELEKKFGFFRVYDTGWPKADTYFAPEMTRLPQNKRPVILYPPTFTKNVCSAPHLMAEIERLAESKPWDWIITFHPKLNDPEIVSGYKRIAAEHENVTFFEGPDKMGLLQQADVMLCDSSSIILEFMFLDKPVVTFRNSHPGPHLIDVQQPEEVGPAIERALTRPEALMAEIRAYTMHHEPHRDCRCSARVLDAVDDFRAKGHVGLKRKPLNLVRKWKLRRQMHYWPFWERLRGR</sequence>
<proteinExistence type="predicted"/>
<dbReference type="AlphaFoldDB" id="A0A9D1Z0M8"/>
<name>A0A9D1Z0M8_9BACT</name>
<dbReference type="InterPro" id="IPR016886">
    <property type="entry name" value="UCP028458_glyceroPtfrase"/>
</dbReference>
<dbReference type="GO" id="GO:0016020">
    <property type="term" value="C:membrane"/>
    <property type="evidence" value="ECO:0007669"/>
    <property type="project" value="InterPro"/>
</dbReference>
<dbReference type="PIRSF" id="PIRSF028458">
    <property type="entry name" value="UCP028458_glyceroPtfrase"/>
    <property type="match status" value="1"/>
</dbReference>
<dbReference type="GO" id="GO:0047355">
    <property type="term" value="F:CDP-glycerol glycerophosphotransferase activity"/>
    <property type="evidence" value="ECO:0007669"/>
    <property type="project" value="InterPro"/>
</dbReference>